<dbReference type="EMBL" id="JAUDCK010000002">
    <property type="protein sequence ID" value="MDM8194932.1"/>
    <property type="molecule type" value="Genomic_DNA"/>
</dbReference>
<name>A0ABT7UFK2_9FIRM</name>
<dbReference type="InterPro" id="IPR003741">
    <property type="entry name" value="LUD_dom"/>
</dbReference>
<evidence type="ECO:0000259" key="1">
    <source>
        <dbReference type="Pfam" id="PF02589"/>
    </source>
</evidence>
<gene>
    <name evidence="2" type="ORF">QUV98_01230</name>
</gene>
<dbReference type="InterPro" id="IPR024185">
    <property type="entry name" value="FTHF_cligase-like_sf"/>
</dbReference>
<evidence type="ECO:0000313" key="3">
    <source>
        <dbReference type="Proteomes" id="UP001529275"/>
    </source>
</evidence>
<comment type="caution">
    <text evidence="2">The sequence shown here is derived from an EMBL/GenBank/DDBJ whole genome shotgun (WGS) entry which is preliminary data.</text>
</comment>
<sequence>MEENYQTLLRMKENQLIKAFEKNQMSCMIVKDENELKQYLRTVLKDQKKVAVGGSVTLSQLGIIDLIRESDVQFVDRYEMGLSQEQVKERLREGLLADIFITGTNALTMDGCLYNIDGTGNRVAAMIFGPKDVYVIAGINKICANEQEAIEHIRQYSAPANALRLHKHTPCTKLGQCQDCLSDERICSSYVKLAYQGQKNRIHVIIIEENIGY</sequence>
<feature type="domain" description="LUD" evidence="1">
    <location>
        <begin position="15"/>
        <end position="207"/>
    </location>
</feature>
<reference evidence="2 3" key="2">
    <citation type="submission" date="2023-06" db="EMBL/GenBank/DDBJ databases">
        <authorList>
            <person name="Zeman M."/>
            <person name="Kubasova T."/>
            <person name="Jahodarova E."/>
            <person name="Nykrynova M."/>
            <person name="Rychlik I."/>
        </authorList>
    </citation>
    <scope>NUCLEOTIDE SEQUENCE [LARGE SCALE GENOMIC DNA]</scope>
    <source>
        <strain evidence="2 3">ET341</strain>
    </source>
</reference>
<evidence type="ECO:0000313" key="2">
    <source>
        <dbReference type="EMBL" id="MDM8194932.1"/>
    </source>
</evidence>
<proteinExistence type="predicted"/>
<keyword evidence="3" id="KW-1185">Reference proteome</keyword>
<dbReference type="Gene3D" id="3.40.50.10420">
    <property type="entry name" value="NagB/RpiA/CoA transferase-like"/>
    <property type="match status" value="1"/>
</dbReference>
<protein>
    <submittedName>
        <fullName evidence="2">Lactate utilization protein</fullName>
    </submittedName>
</protein>
<accession>A0ABT7UFK2</accession>
<dbReference type="RefSeq" id="WP_289527090.1">
    <property type="nucleotide sequence ID" value="NZ_JAUDCK010000002.1"/>
</dbReference>
<dbReference type="InterPro" id="IPR009501">
    <property type="entry name" value="UCP020269"/>
</dbReference>
<dbReference type="PANTHER" id="PTHR36179:SF2">
    <property type="entry name" value="LUD DOMAIN-CONTAINING PROTEIN"/>
    <property type="match status" value="1"/>
</dbReference>
<dbReference type="PANTHER" id="PTHR36179">
    <property type="entry name" value="LUD_DOM DOMAIN-CONTAINING PROTEIN"/>
    <property type="match status" value="1"/>
</dbReference>
<organism evidence="2 3">
    <name type="scientific">Massilimicrobiota timonensis</name>
    <dbReference type="NCBI Taxonomy" id="1776392"/>
    <lineage>
        <taxon>Bacteria</taxon>
        <taxon>Bacillati</taxon>
        <taxon>Bacillota</taxon>
        <taxon>Erysipelotrichia</taxon>
        <taxon>Erysipelotrichales</taxon>
        <taxon>Erysipelotrichaceae</taxon>
        <taxon>Massilimicrobiota</taxon>
    </lineage>
</organism>
<dbReference type="PIRSF" id="PIRSF020269">
    <property type="entry name" value="DUF1121"/>
    <property type="match status" value="1"/>
</dbReference>
<dbReference type="Proteomes" id="UP001529275">
    <property type="component" value="Unassembled WGS sequence"/>
</dbReference>
<dbReference type="Pfam" id="PF02589">
    <property type="entry name" value="LUD_dom"/>
    <property type="match status" value="1"/>
</dbReference>
<reference evidence="3" key="1">
    <citation type="submission" date="2023-06" db="EMBL/GenBank/DDBJ databases">
        <title>Identification and characterization of horizontal gene transfer across gut microbiota members of farm animals based on homology search.</title>
        <authorList>
            <person name="Zeman M."/>
            <person name="Kubasova T."/>
            <person name="Jahodarova E."/>
            <person name="Nykrynova M."/>
            <person name="Rychlik I."/>
        </authorList>
    </citation>
    <scope>NUCLEOTIDE SEQUENCE [LARGE SCALE GENOMIC DNA]</scope>
    <source>
        <strain evidence="3">ET341</strain>
    </source>
</reference>